<evidence type="ECO:0000256" key="2">
    <source>
        <dbReference type="ARBA" id="ARBA00022777"/>
    </source>
</evidence>
<dbReference type="SUPFAM" id="SSF52172">
    <property type="entry name" value="CheY-like"/>
    <property type="match status" value="1"/>
</dbReference>
<feature type="domain" description="ANTAR" evidence="5">
    <location>
        <begin position="166"/>
        <end position="227"/>
    </location>
</feature>
<dbReference type="InterPro" id="IPR011006">
    <property type="entry name" value="CheY-like_superfamily"/>
</dbReference>
<evidence type="ECO:0000259" key="5">
    <source>
        <dbReference type="PROSITE" id="PS50921"/>
    </source>
</evidence>
<proteinExistence type="predicted"/>
<sequence>MSPSYPGPLPEPTMVDLLLATDTLEGLLHGLAEAALRHAPAADGCGITLERHGHPLTVTSAGTSACALDEKQYGLDTGPCLQALRSGEEVHVRDTLEETRWGPYPAHAVAAGTRSSASFPVAPHSDTAGALNLYSPEADGFDTADLTALRELAGQATGAIALARRTARSQQFTDDLRKAVQHRAVIDQAIGILMAQQRCTSAEAFAILRSASQNRNVKLRDLCADLIVRVTGRPAHDPPELKPPGL</sequence>
<evidence type="ECO:0000313" key="6">
    <source>
        <dbReference type="EMBL" id="MFB9522371.1"/>
    </source>
</evidence>
<dbReference type="InterPro" id="IPR036388">
    <property type="entry name" value="WH-like_DNA-bd_sf"/>
</dbReference>
<dbReference type="Pfam" id="PF13185">
    <property type="entry name" value="GAF_2"/>
    <property type="match status" value="1"/>
</dbReference>
<dbReference type="InterPro" id="IPR029016">
    <property type="entry name" value="GAF-like_dom_sf"/>
</dbReference>
<dbReference type="PIRSF" id="PIRSF036625">
    <property type="entry name" value="GAF_ANTAR"/>
    <property type="match status" value="1"/>
</dbReference>
<evidence type="ECO:0000256" key="3">
    <source>
        <dbReference type="ARBA" id="ARBA00023015"/>
    </source>
</evidence>
<keyword evidence="2" id="KW-0418">Kinase</keyword>
<dbReference type="InterPro" id="IPR012074">
    <property type="entry name" value="GAF_ANTAR"/>
</dbReference>
<name>A0ABV5PGP5_STRCM</name>
<gene>
    <name evidence="6" type="ORF">ACFFTU_20705</name>
</gene>
<dbReference type="EMBL" id="JBHMCR010000009">
    <property type="protein sequence ID" value="MFB9522371.1"/>
    <property type="molecule type" value="Genomic_DNA"/>
</dbReference>
<keyword evidence="4" id="KW-0804">Transcription</keyword>
<comment type="caution">
    <text evidence="6">The sequence shown here is derived from an EMBL/GenBank/DDBJ whole genome shotgun (WGS) entry which is preliminary data.</text>
</comment>
<dbReference type="SUPFAM" id="SSF55781">
    <property type="entry name" value="GAF domain-like"/>
    <property type="match status" value="1"/>
</dbReference>
<protein>
    <submittedName>
        <fullName evidence="6">GAF and ANTAR domain-containing protein</fullName>
    </submittedName>
</protein>
<reference evidence="6 7" key="1">
    <citation type="submission" date="2024-09" db="EMBL/GenBank/DDBJ databases">
        <authorList>
            <person name="Sun Q."/>
            <person name="Mori K."/>
        </authorList>
    </citation>
    <scope>NUCLEOTIDE SEQUENCE [LARGE SCALE GENOMIC DNA]</scope>
    <source>
        <strain evidence="6 7">JCM 4362</strain>
    </source>
</reference>
<accession>A0ABV5PGP5</accession>
<dbReference type="InterPro" id="IPR005561">
    <property type="entry name" value="ANTAR"/>
</dbReference>
<dbReference type="RefSeq" id="WP_345229077.1">
    <property type="nucleotide sequence ID" value="NZ_BAAAXE010000015.1"/>
</dbReference>
<dbReference type="SMART" id="SM01012">
    <property type="entry name" value="ANTAR"/>
    <property type="match status" value="1"/>
</dbReference>
<dbReference type="Proteomes" id="UP001589718">
    <property type="component" value="Unassembled WGS sequence"/>
</dbReference>
<dbReference type="SMART" id="SM00065">
    <property type="entry name" value="GAF"/>
    <property type="match status" value="1"/>
</dbReference>
<keyword evidence="3" id="KW-0805">Transcription regulation</keyword>
<evidence type="ECO:0000256" key="4">
    <source>
        <dbReference type="ARBA" id="ARBA00023163"/>
    </source>
</evidence>
<dbReference type="Gene3D" id="3.30.450.40">
    <property type="match status" value="1"/>
</dbReference>
<dbReference type="Pfam" id="PF03861">
    <property type="entry name" value="ANTAR"/>
    <property type="match status" value="1"/>
</dbReference>
<keyword evidence="7" id="KW-1185">Reference proteome</keyword>
<organism evidence="6 7">
    <name type="scientific">Streptomyces cremeus</name>
    <dbReference type="NCBI Taxonomy" id="66881"/>
    <lineage>
        <taxon>Bacteria</taxon>
        <taxon>Bacillati</taxon>
        <taxon>Actinomycetota</taxon>
        <taxon>Actinomycetes</taxon>
        <taxon>Kitasatosporales</taxon>
        <taxon>Streptomycetaceae</taxon>
        <taxon>Streptomyces</taxon>
    </lineage>
</organism>
<dbReference type="PROSITE" id="PS50921">
    <property type="entry name" value="ANTAR"/>
    <property type="match status" value="1"/>
</dbReference>
<evidence type="ECO:0000313" key="7">
    <source>
        <dbReference type="Proteomes" id="UP001589718"/>
    </source>
</evidence>
<keyword evidence="1" id="KW-0808">Transferase</keyword>
<dbReference type="Gene3D" id="1.10.10.10">
    <property type="entry name" value="Winged helix-like DNA-binding domain superfamily/Winged helix DNA-binding domain"/>
    <property type="match status" value="1"/>
</dbReference>
<dbReference type="InterPro" id="IPR003018">
    <property type="entry name" value="GAF"/>
</dbReference>
<evidence type="ECO:0000256" key="1">
    <source>
        <dbReference type="ARBA" id="ARBA00022679"/>
    </source>
</evidence>